<accession>A0AAV0Z902</accession>
<keyword evidence="3" id="KW-1185">Reference proteome</keyword>
<dbReference type="AlphaFoldDB" id="A0AAV0Z902"/>
<feature type="compositionally biased region" description="Pro residues" evidence="1">
    <location>
        <begin position="33"/>
        <end position="54"/>
    </location>
</feature>
<dbReference type="Proteomes" id="UP001157006">
    <property type="component" value="Chromosome 1S"/>
</dbReference>
<feature type="region of interest" description="Disordered" evidence="1">
    <location>
        <begin position="227"/>
        <end position="262"/>
    </location>
</feature>
<reference evidence="2 3" key="1">
    <citation type="submission" date="2023-01" db="EMBL/GenBank/DDBJ databases">
        <authorList>
            <person name="Kreplak J."/>
        </authorList>
    </citation>
    <scope>NUCLEOTIDE SEQUENCE [LARGE SCALE GENOMIC DNA]</scope>
</reference>
<name>A0AAV0Z902_VICFA</name>
<evidence type="ECO:0000313" key="3">
    <source>
        <dbReference type="Proteomes" id="UP001157006"/>
    </source>
</evidence>
<feature type="region of interest" description="Disordered" evidence="1">
    <location>
        <begin position="1"/>
        <end position="74"/>
    </location>
</feature>
<evidence type="ECO:0000256" key="1">
    <source>
        <dbReference type="SAM" id="MobiDB-lite"/>
    </source>
</evidence>
<feature type="compositionally biased region" description="Low complexity" evidence="1">
    <location>
        <begin position="55"/>
        <end position="64"/>
    </location>
</feature>
<gene>
    <name evidence="2" type="ORF">VFH_I081560</name>
</gene>
<dbReference type="EMBL" id="OX451735">
    <property type="protein sequence ID" value="CAI8593247.1"/>
    <property type="molecule type" value="Genomic_DNA"/>
</dbReference>
<proteinExistence type="predicted"/>
<organism evidence="2 3">
    <name type="scientific">Vicia faba</name>
    <name type="common">Broad bean</name>
    <name type="synonym">Faba vulgaris</name>
    <dbReference type="NCBI Taxonomy" id="3906"/>
    <lineage>
        <taxon>Eukaryota</taxon>
        <taxon>Viridiplantae</taxon>
        <taxon>Streptophyta</taxon>
        <taxon>Embryophyta</taxon>
        <taxon>Tracheophyta</taxon>
        <taxon>Spermatophyta</taxon>
        <taxon>Magnoliopsida</taxon>
        <taxon>eudicotyledons</taxon>
        <taxon>Gunneridae</taxon>
        <taxon>Pentapetalae</taxon>
        <taxon>rosids</taxon>
        <taxon>fabids</taxon>
        <taxon>Fabales</taxon>
        <taxon>Fabaceae</taxon>
        <taxon>Papilionoideae</taxon>
        <taxon>50 kb inversion clade</taxon>
        <taxon>NPAAA clade</taxon>
        <taxon>Hologalegina</taxon>
        <taxon>IRL clade</taxon>
        <taxon>Fabeae</taxon>
        <taxon>Vicia</taxon>
    </lineage>
</organism>
<protein>
    <submittedName>
        <fullName evidence="2">Uncharacterized protein</fullName>
    </submittedName>
</protein>
<feature type="compositionally biased region" description="Polar residues" evidence="1">
    <location>
        <begin position="20"/>
        <end position="31"/>
    </location>
</feature>
<evidence type="ECO:0000313" key="2">
    <source>
        <dbReference type="EMBL" id="CAI8593247.1"/>
    </source>
</evidence>
<sequence>MPPGALAVNTSRLKHDTRNKSTTSSMRQRTQAPSPPHTSAAPPPPHTTATPPLPHTTATPSSPLKAPTPPRPVFNQTVIAGEEEERDQTVSDEEEEATEQACAYGKRPLIRIVGNRLTPRSIVTGAIRKVLIKLYKGNFLQYSELKPENRREEKHAYFDLFKYFVQWEPCADAKIQDLFHKACGKRISNIFGKIRKKGEKPKWMGEKVYAYLLDGWKMDEFKESGQAGTSIVPSSVHPSSSDHHDDDSNGQSLDLEGMSDGC</sequence>